<dbReference type="AlphaFoldDB" id="A0A1J5R6S8"/>
<protein>
    <submittedName>
        <fullName evidence="1">Uncharacterized protein</fullName>
    </submittedName>
</protein>
<gene>
    <name evidence="1" type="ORF">GALL_327550</name>
</gene>
<reference evidence="1" key="1">
    <citation type="submission" date="2016-10" db="EMBL/GenBank/DDBJ databases">
        <title>Sequence of Gallionella enrichment culture.</title>
        <authorList>
            <person name="Poehlein A."/>
            <person name="Muehling M."/>
            <person name="Daniel R."/>
        </authorList>
    </citation>
    <scope>NUCLEOTIDE SEQUENCE</scope>
</reference>
<name>A0A1J5R6S8_9ZZZZ</name>
<sequence length="152" mass="16862">MIDIGAAGARGFFLDDVAGLTLGADEQDAALVGGQVAHMLERVLEHRQCFFEVDDMDLVTVAENVRRHTGIPVTGLVSEVDTGFQHLTHGNGHHVSPSIRLSLHTIQETLIGHPIRERVWEFPFIMKRAAYATIKVCSPSRQNLLHFHGNLY</sequence>
<proteinExistence type="predicted"/>
<organism evidence="1">
    <name type="scientific">mine drainage metagenome</name>
    <dbReference type="NCBI Taxonomy" id="410659"/>
    <lineage>
        <taxon>unclassified sequences</taxon>
        <taxon>metagenomes</taxon>
        <taxon>ecological metagenomes</taxon>
    </lineage>
</organism>
<comment type="caution">
    <text evidence="1">The sequence shown here is derived from an EMBL/GenBank/DDBJ whole genome shotgun (WGS) entry which is preliminary data.</text>
</comment>
<evidence type="ECO:0000313" key="1">
    <source>
        <dbReference type="EMBL" id="OIQ85419.1"/>
    </source>
</evidence>
<accession>A0A1J5R6S8</accession>
<dbReference type="EMBL" id="MLJW01000546">
    <property type="protein sequence ID" value="OIQ85419.1"/>
    <property type="molecule type" value="Genomic_DNA"/>
</dbReference>